<accession>A0A0N8KGT9</accession>
<comment type="caution">
    <text evidence="1">The sequence shown here is derived from an EMBL/GenBank/DDBJ whole genome shotgun (WGS) entry which is preliminary data.</text>
</comment>
<dbReference type="Proteomes" id="UP000050421">
    <property type="component" value="Unassembled WGS sequence"/>
</dbReference>
<dbReference type="STRING" id="1305737.GCA_000526355_00755"/>
<dbReference type="EMBL" id="LJXT01000028">
    <property type="protein sequence ID" value="KPQ17866.1"/>
    <property type="molecule type" value="Genomic_DNA"/>
</dbReference>
<evidence type="ECO:0000313" key="2">
    <source>
        <dbReference type="Proteomes" id="UP000050421"/>
    </source>
</evidence>
<reference evidence="1 2" key="1">
    <citation type="submission" date="2015-09" db="EMBL/GenBank/DDBJ databases">
        <title>Identification and resolution of microdiversity through metagenomic sequencing of parallel consortia.</title>
        <authorList>
            <person name="Nelson W.C."/>
            <person name="Romine M.F."/>
            <person name="Lindemann S.R."/>
        </authorList>
    </citation>
    <scope>NUCLEOTIDE SEQUENCE [LARGE SCALE GENOMIC DNA]</scope>
    <source>
        <strain evidence="1">HL-49</strain>
    </source>
</reference>
<proteinExistence type="predicted"/>
<protein>
    <submittedName>
        <fullName evidence="1">Uncharacterized protein</fullName>
    </submittedName>
</protein>
<dbReference type="AlphaFoldDB" id="A0A0N8KGT9"/>
<organism evidence="1 2">
    <name type="scientific">Algoriphagus marincola HL-49</name>
    <dbReference type="NCBI Taxonomy" id="1305737"/>
    <lineage>
        <taxon>Bacteria</taxon>
        <taxon>Pseudomonadati</taxon>
        <taxon>Bacteroidota</taxon>
        <taxon>Cytophagia</taxon>
        <taxon>Cytophagales</taxon>
        <taxon>Cyclobacteriaceae</taxon>
        <taxon>Algoriphagus</taxon>
    </lineage>
</organism>
<sequence>MNIRLLDELQKIKKIATSVILLLQKLDLSFHLLFLEGPTR</sequence>
<gene>
    <name evidence="1" type="ORF">HLUCCX10_05975</name>
</gene>
<name>A0A0N8KGT9_9BACT</name>
<evidence type="ECO:0000313" key="1">
    <source>
        <dbReference type="EMBL" id="KPQ17866.1"/>
    </source>
</evidence>
<dbReference type="PATRIC" id="fig|1305737.6.peg.1859"/>